<evidence type="ECO:0000313" key="10">
    <source>
        <dbReference type="Proteomes" id="UP000324143"/>
    </source>
</evidence>
<dbReference type="SUPFAM" id="SSF56655">
    <property type="entry name" value="Carbohydrate phosphatase"/>
    <property type="match status" value="1"/>
</dbReference>
<name>A0A5D0MBL2_9BACT</name>
<gene>
    <name evidence="9" type="ORF">FXF47_06005</name>
</gene>
<dbReference type="Proteomes" id="UP000324143">
    <property type="component" value="Unassembled WGS sequence"/>
</dbReference>
<dbReference type="FunFam" id="3.40.190.80:FF:000002">
    <property type="entry name" value="Inositol-1-monophosphatase"/>
    <property type="match status" value="1"/>
</dbReference>
<evidence type="ECO:0000256" key="3">
    <source>
        <dbReference type="ARBA" id="ARBA00009759"/>
    </source>
</evidence>
<keyword evidence="6" id="KW-0378">Hydrolase</keyword>
<dbReference type="AlphaFoldDB" id="A0A5D0MBL2"/>
<proteinExistence type="inferred from homology"/>
<evidence type="ECO:0000256" key="2">
    <source>
        <dbReference type="ARBA" id="ARBA00001946"/>
    </source>
</evidence>
<evidence type="ECO:0000256" key="4">
    <source>
        <dbReference type="ARBA" id="ARBA00013106"/>
    </source>
</evidence>
<evidence type="ECO:0000256" key="6">
    <source>
        <dbReference type="ARBA" id="ARBA00022801"/>
    </source>
</evidence>
<dbReference type="GO" id="GO:0046872">
    <property type="term" value="F:metal ion binding"/>
    <property type="evidence" value="ECO:0007669"/>
    <property type="project" value="UniProtKB-KW"/>
</dbReference>
<dbReference type="EC" id="3.1.3.25" evidence="4"/>
<evidence type="ECO:0000256" key="8">
    <source>
        <dbReference type="PIRSR" id="PIRSR600760-2"/>
    </source>
</evidence>
<dbReference type="PANTHER" id="PTHR20854:SF4">
    <property type="entry name" value="INOSITOL-1-MONOPHOSPHATASE-RELATED"/>
    <property type="match status" value="1"/>
</dbReference>
<dbReference type="EMBL" id="VSIX01000056">
    <property type="protein sequence ID" value="TYB31107.1"/>
    <property type="molecule type" value="Genomic_DNA"/>
</dbReference>
<dbReference type="Pfam" id="PF00459">
    <property type="entry name" value="Inositol_P"/>
    <property type="match status" value="1"/>
</dbReference>
<dbReference type="PROSITE" id="PS00630">
    <property type="entry name" value="IMP_2"/>
    <property type="match status" value="1"/>
</dbReference>
<comment type="catalytic activity">
    <reaction evidence="1">
        <text>a myo-inositol phosphate + H2O = myo-inositol + phosphate</text>
        <dbReference type="Rhea" id="RHEA:24056"/>
        <dbReference type="ChEBI" id="CHEBI:15377"/>
        <dbReference type="ChEBI" id="CHEBI:17268"/>
        <dbReference type="ChEBI" id="CHEBI:43474"/>
        <dbReference type="ChEBI" id="CHEBI:84139"/>
        <dbReference type="EC" id="3.1.3.25"/>
    </reaction>
</comment>
<dbReference type="PANTHER" id="PTHR20854">
    <property type="entry name" value="INOSITOL MONOPHOSPHATASE"/>
    <property type="match status" value="1"/>
</dbReference>
<dbReference type="GO" id="GO:0006020">
    <property type="term" value="P:inositol metabolic process"/>
    <property type="evidence" value="ECO:0007669"/>
    <property type="project" value="TreeGrafter"/>
</dbReference>
<comment type="similarity">
    <text evidence="3">Belongs to the inositol monophosphatase superfamily.</text>
</comment>
<comment type="caution">
    <text evidence="9">The sequence shown here is derived from an EMBL/GenBank/DDBJ whole genome shotgun (WGS) entry which is preliminary data.</text>
</comment>
<protein>
    <recommendedName>
        <fullName evidence="4">inositol-phosphate phosphatase</fullName>
        <ecNumber evidence="4">3.1.3.25</ecNumber>
    </recommendedName>
</protein>
<keyword evidence="5 8" id="KW-0479">Metal-binding</keyword>
<evidence type="ECO:0000256" key="7">
    <source>
        <dbReference type="ARBA" id="ARBA00022842"/>
    </source>
</evidence>
<feature type="non-terminal residue" evidence="9">
    <location>
        <position position="1"/>
    </location>
</feature>
<keyword evidence="7 8" id="KW-0460">Magnesium</keyword>
<dbReference type="GO" id="GO:0007165">
    <property type="term" value="P:signal transduction"/>
    <property type="evidence" value="ECO:0007669"/>
    <property type="project" value="TreeGrafter"/>
</dbReference>
<evidence type="ECO:0000313" key="9">
    <source>
        <dbReference type="EMBL" id="TYB31107.1"/>
    </source>
</evidence>
<comment type="cofactor">
    <cofactor evidence="2 8">
        <name>Mg(2+)</name>
        <dbReference type="ChEBI" id="CHEBI:18420"/>
    </cofactor>
</comment>
<dbReference type="Gene3D" id="3.40.190.80">
    <property type="match status" value="1"/>
</dbReference>
<dbReference type="GO" id="GO:0046854">
    <property type="term" value="P:phosphatidylinositol phosphate biosynthetic process"/>
    <property type="evidence" value="ECO:0007669"/>
    <property type="project" value="InterPro"/>
</dbReference>
<organism evidence="9 10">
    <name type="scientific">Candidatus Mcinerneyibacterium aminivorans</name>
    <dbReference type="NCBI Taxonomy" id="2703815"/>
    <lineage>
        <taxon>Bacteria</taxon>
        <taxon>Candidatus Macinerneyibacteriota</taxon>
        <taxon>Candidatus Mcinerneyibacteria</taxon>
        <taxon>Candidatus Mcinerneyibacteriales</taxon>
        <taxon>Candidatus Mcinerneyibacteriaceae</taxon>
        <taxon>Candidatus Mcinerneyibacterium</taxon>
    </lineage>
</organism>
<keyword evidence="10" id="KW-1185">Reference proteome</keyword>
<sequence>DPIKEETFYAVKNMGAYLNDNIITVSSNNKLSESMVATGFAYDRDKSGNNNLDNFKRLALKAKGIRRMGAAALDLAYVASGRFDGFWESGLKLWDMAAGKLLVEEAGGKITDLKDEEWKILGDNIVASNNLIHEELIKHLKEI</sequence>
<accession>A0A5D0MBL2</accession>
<evidence type="ECO:0000256" key="1">
    <source>
        <dbReference type="ARBA" id="ARBA00001033"/>
    </source>
</evidence>
<dbReference type="InterPro" id="IPR000760">
    <property type="entry name" value="Inositol_monophosphatase-like"/>
</dbReference>
<evidence type="ECO:0000256" key="5">
    <source>
        <dbReference type="ARBA" id="ARBA00022723"/>
    </source>
</evidence>
<reference evidence="9" key="1">
    <citation type="submission" date="2019-08" db="EMBL/GenBank/DDBJ databases">
        <title>Genomic characterization of a novel candidate phylum (ARYD3) from a high temperature, high salinity tertiary oil reservoir in north central Oklahoma, USA.</title>
        <authorList>
            <person name="Youssef N.H."/>
            <person name="Yadav A."/>
            <person name="Elshahed M.S."/>
        </authorList>
    </citation>
    <scope>NUCLEOTIDE SEQUENCE [LARGE SCALE GENOMIC DNA]</scope>
    <source>
        <strain evidence="9">ARYD3</strain>
    </source>
</reference>
<dbReference type="GO" id="GO:0008934">
    <property type="term" value="F:inositol monophosphate 1-phosphatase activity"/>
    <property type="evidence" value="ECO:0007669"/>
    <property type="project" value="TreeGrafter"/>
</dbReference>
<feature type="binding site" evidence="8">
    <location>
        <position position="95"/>
    </location>
    <ligand>
        <name>Mg(2+)</name>
        <dbReference type="ChEBI" id="CHEBI:18420"/>
        <label>1</label>
        <note>catalytic</note>
    </ligand>
</feature>
<dbReference type="InterPro" id="IPR020550">
    <property type="entry name" value="Inositol_monophosphatase_CS"/>
</dbReference>
<dbReference type="PRINTS" id="PR00377">
    <property type="entry name" value="IMPHPHTASES"/>
</dbReference>